<dbReference type="Proteomes" id="UP000887562">
    <property type="component" value="Unplaced"/>
</dbReference>
<evidence type="ECO:0000256" key="3">
    <source>
        <dbReference type="ARBA" id="ARBA00023274"/>
    </source>
</evidence>
<proteinExistence type="inferred from homology"/>
<dbReference type="WBParaSite" id="maker-E.canG7_contigs_8218-snap-gene-0.11-mRNA-1">
    <property type="protein sequence ID" value="maker-E.canG7_contigs_8218-snap-gene-0.11-mRNA-1"/>
    <property type="gene ID" value="EcG7_08024"/>
</dbReference>
<organism evidence="5 6">
    <name type="scientific">Echinococcus canadensis</name>
    <dbReference type="NCBI Taxonomy" id="519352"/>
    <lineage>
        <taxon>Eukaryota</taxon>
        <taxon>Metazoa</taxon>
        <taxon>Spiralia</taxon>
        <taxon>Lophotrochozoa</taxon>
        <taxon>Platyhelminthes</taxon>
        <taxon>Cestoda</taxon>
        <taxon>Eucestoda</taxon>
        <taxon>Cyclophyllidea</taxon>
        <taxon>Taeniidae</taxon>
        <taxon>Echinococcus</taxon>
        <taxon>Echinococcus canadensis group</taxon>
    </lineage>
</organism>
<evidence type="ECO:0000313" key="6">
    <source>
        <dbReference type="WBParaSite" id="maker-E.canG7_contigs_8218-snap-gene-0.11-mRNA-1"/>
    </source>
</evidence>
<evidence type="ECO:0000256" key="2">
    <source>
        <dbReference type="ARBA" id="ARBA00022980"/>
    </source>
</evidence>
<dbReference type="InterPro" id="IPR052137">
    <property type="entry name" value="uS15_ribosomal"/>
</dbReference>
<dbReference type="Gene3D" id="1.10.287.10">
    <property type="entry name" value="S15/NS1, RNA-binding"/>
    <property type="match status" value="1"/>
</dbReference>
<keyword evidence="2" id="KW-0689">Ribosomal protein</keyword>
<feature type="coiled-coil region" evidence="4">
    <location>
        <begin position="217"/>
        <end position="266"/>
    </location>
</feature>
<evidence type="ECO:0000313" key="5">
    <source>
        <dbReference type="Proteomes" id="UP000887562"/>
    </source>
</evidence>
<accession>A0A915EXV9</accession>
<protein>
    <submittedName>
        <fullName evidence="6">Uncharacterized protein</fullName>
    </submittedName>
</protein>
<dbReference type="GO" id="GO:0003723">
    <property type="term" value="F:RNA binding"/>
    <property type="evidence" value="ECO:0007669"/>
    <property type="project" value="TreeGrafter"/>
</dbReference>
<dbReference type="GO" id="GO:0003735">
    <property type="term" value="F:structural constituent of ribosome"/>
    <property type="evidence" value="ECO:0007669"/>
    <property type="project" value="TreeGrafter"/>
</dbReference>
<dbReference type="PANTHER" id="PTHR46685">
    <property type="entry name" value="28S RIBOSOMAL PROTEIN S15, MITOCHONDRIAL"/>
    <property type="match status" value="1"/>
</dbReference>
<dbReference type="AlphaFoldDB" id="A0A915EXV9"/>
<dbReference type="GO" id="GO:0005763">
    <property type="term" value="C:mitochondrial small ribosomal subunit"/>
    <property type="evidence" value="ECO:0007669"/>
    <property type="project" value="TreeGrafter"/>
</dbReference>
<comment type="similarity">
    <text evidence="1">Belongs to the universal ribosomal protein uS15 family.</text>
</comment>
<dbReference type="PANTHER" id="PTHR46685:SF1">
    <property type="entry name" value="SMALL RIBOSOMAL SUBUNIT PROTEIN US15M"/>
    <property type="match status" value="1"/>
</dbReference>
<keyword evidence="4" id="KW-0175">Coiled coil</keyword>
<keyword evidence="3" id="KW-0687">Ribonucleoprotein</keyword>
<evidence type="ECO:0000256" key="4">
    <source>
        <dbReference type="SAM" id="Coils"/>
    </source>
</evidence>
<evidence type="ECO:0000256" key="1">
    <source>
        <dbReference type="ARBA" id="ARBA00008434"/>
    </source>
</evidence>
<keyword evidence="5" id="KW-1185">Reference proteome</keyword>
<name>A0A915EXV9_9CEST</name>
<reference evidence="6" key="1">
    <citation type="submission" date="2022-11" db="UniProtKB">
        <authorList>
            <consortium name="WormBaseParasite"/>
        </authorList>
    </citation>
    <scope>IDENTIFICATION</scope>
</reference>
<dbReference type="GO" id="GO:0032543">
    <property type="term" value="P:mitochondrial translation"/>
    <property type="evidence" value="ECO:0007669"/>
    <property type="project" value="TreeGrafter"/>
</dbReference>
<sequence>MLIATVSKLLANASIASVSGIRSADLLDTSATFYGFWYTKLHRLKQPKIQRKNAPPDLGEHKRFQRTDPKSLILGTEKLPGFQALNDEQKKVFTYGCNSLSQSYDYHHQLVRFMSTYGKHPTDDSLLAKVLKISFKIWYNKYLLEKFPRVITLRGATESLVQRRMRLLRRLRALNKEDYRKALEALNLNTIRHLNPFDFGQGSEEDERKKKVRNECYQQRLARLARFKKDLAAAREEFYKRKEKDLNELVDKLASLGLERSDAEAKLRDLFHIVVKERQEETLVPTQVDKLHWYAKERVLRRHVINSLLEKEARQLRSRRK</sequence>